<feature type="compositionally biased region" description="Low complexity" evidence="1">
    <location>
        <begin position="252"/>
        <end position="302"/>
    </location>
</feature>
<proteinExistence type="predicted"/>
<accession>A0A399IYN1</accession>
<gene>
    <name evidence="3" type="ORF">DL237_14295</name>
</gene>
<sequence>MMMYRTPLRLALFAGLLASGLSVSVPALAQDAPSTEDLRALRFYIEQNETTARDAEIRRLQAEYPGWTPPEDLTALLKTGPTTEIADMYNRLSRGDVAGARRIMEQAQARYPSWVVPSDLSEQMELAEAQAAFDRAVASRDVNTAIQTVTATPSLLRCDRINNTWNLASLQAGTGNKAGAYVAYRQIVNTCNEIPDLVATIEKSEAVTTNDQLESLVDAAKSRFVTQSATFDALGNRLMAGRGVVREDDEPAATTTTTTRTPRTTATTTAPAPRATAAPQAAAPAPAPRSTARASSSRNPTSLPRSGDGRLSRTAAAARAGNFRECAAQSSHPRSLDIAYERAWCVYNLERPLEALAYFSMAANGGLGASVTRDARFGITLALLKRNMTEEASRIAANTDLTLDQRREVEGTILNQRGVRAYANKDFTATINYFNALEAIDGTLPRDLAIIRGYAYLNRGDATKARAIFEQLHNQLATDETRTAISATY</sequence>
<comment type="caution">
    <text evidence="3">The sequence shown here is derived from an EMBL/GenBank/DDBJ whole genome shotgun (WGS) entry which is preliminary data.</text>
</comment>
<dbReference type="EMBL" id="QWJJ01000012">
    <property type="protein sequence ID" value="RII38100.1"/>
    <property type="molecule type" value="Genomic_DNA"/>
</dbReference>
<evidence type="ECO:0000313" key="3">
    <source>
        <dbReference type="EMBL" id="RII38100.1"/>
    </source>
</evidence>
<evidence type="ECO:0000313" key="4">
    <source>
        <dbReference type="Proteomes" id="UP000265848"/>
    </source>
</evidence>
<protein>
    <recommendedName>
        <fullName evidence="5">Tetratricopeptide repeat protein</fullName>
    </recommendedName>
</protein>
<dbReference type="InterPro" id="IPR011990">
    <property type="entry name" value="TPR-like_helical_dom_sf"/>
</dbReference>
<reference evidence="3 4" key="1">
    <citation type="submission" date="2018-08" db="EMBL/GenBank/DDBJ databases">
        <title>Pseudooceanicola sediminis CY03 in the family Rhodobacteracea.</title>
        <authorList>
            <person name="Zhang Y.-J."/>
        </authorList>
    </citation>
    <scope>NUCLEOTIDE SEQUENCE [LARGE SCALE GENOMIC DNA]</scope>
    <source>
        <strain evidence="3 4">CY03</strain>
    </source>
</reference>
<dbReference type="AlphaFoldDB" id="A0A399IYN1"/>
<evidence type="ECO:0000256" key="1">
    <source>
        <dbReference type="SAM" id="MobiDB-lite"/>
    </source>
</evidence>
<feature type="chain" id="PRO_5017304958" description="Tetratricopeptide repeat protein" evidence="2">
    <location>
        <begin position="30"/>
        <end position="489"/>
    </location>
</feature>
<feature type="region of interest" description="Disordered" evidence="1">
    <location>
        <begin position="242"/>
        <end position="316"/>
    </location>
</feature>
<feature type="signal peptide" evidence="2">
    <location>
        <begin position="1"/>
        <end position="29"/>
    </location>
</feature>
<dbReference type="SUPFAM" id="SSF48452">
    <property type="entry name" value="TPR-like"/>
    <property type="match status" value="1"/>
</dbReference>
<dbReference type="Proteomes" id="UP000265848">
    <property type="component" value="Unassembled WGS sequence"/>
</dbReference>
<keyword evidence="4" id="KW-1185">Reference proteome</keyword>
<name>A0A399IYN1_9RHOB</name>
<keyword evidence="2" id="KW-0732">Signal</keyword>
<evidence type="ECO:0000256" key="2">
    <source>
        <dbReference type="SAM" id="SignalP"/>
    </source>
</evidence>
<organism evidence="3 4">
    <name type="scientific">Pseudooceanicola sediminis</name>
    <dbReference type="NCBI Taxonomy" id="2211117"/>
    <lineage>
        <taxon>Bacteria</taxon>
        <taxon>Pseudomonadati</taxon>
        <taxon>Pseudomonadota</taxon>
        <taxon>Alphaproteobacteria</taxon>
        <taxon>Rhodobacterales</taxon>
        <taxon>Paracoccaceae</taxon>
        <taxon>Pseudooceanicola</taxon>
    </lineage>
</organism>
<dbReference type="Gene3D" id="1.25.40.10">
    <property type="entry name" value="Tetratricopeptide repeat domain"/>
    <property type="match status" value="1"/>
</dbReference>
<evidence type="ECO:0008006" key="5">
    <source>
        <dbReference type="Google" id="ProtNLM"/>
    </source>
</evidence>